<dbReference type="Pfam" id="PF13180">
    <property type="entry name" value="PDZ_2"/>
    <property type="match status" value="1"/>
</dbReference>
<feature type="domain" description="PDZ" evidence="1">
    <location>
        <begin position="114"/>
        <end position="199"/>
    </location>
</feature>
<dbReference type="GO" id="GO:0007165">
    <property type="term" value="P:signal transduction"/>
    <property type="evidence" value="ECO:0007669"/>
    <property type="project" value="TreeGrafter"/>
</dbReference>
<dbReference type="AlphaFoldDB" id="A0A1F5WDI8"/>
<gene>
    <name evidence="2" type="ORF">A3J56_00150</name>
</gene>
<dbReference type="STRING" id="1798338.A3J56_00150"/>
<dbReference type="GO" id="GO:0030288">
    <property type="term" value="C:outer membrane-bounded periplasmic space"/>
    <property type="evidence" value="ECO:0007669"/>
    <property type="project" value="TreeGrafter"/>
</dbReference>
<dbReference type="CDD" id="cd06567">
    <property type="entry name" value="Peptidase_S41"/>
    <property type="match status" value="1"/>
</dbReference>
<reference evidence="2 3" key="1">
    <citation type="journal article" date="2016" name="Nat. Commun.">
        <title>Thousands of microbial genomes shed light on interconnected biogeochemical processes in an aquifer system.</title>
        <authorList>
            <person name="Anantharaman K."/>
            <person name="Brown C.T."/>
            <person name="Hug L.A."/>
            <person name="Sharon I."/>
            <person name="Castelle C.J."/>
            <person name="Probst A.J."/>
            <person name="Thomas B.C."/>
            <person name="Singh A."/>
            <person name="Wilkins M.J."/>
            <person name="Karaoz U."/>
            <person name="Brodie E.L."/>
            <person name="Williams K.H."/>
            <person name="Hubbard S.S."/>
            <person name="Banfield J.F."/>
        </authorList>
    </citation>
    <scope>NUCLEOTIDE SEQUENCE [LARGE SCALE GENOMIC DNA]</scope>
</reference>
<dbReference type="PANTHER" id="PTHR32060">
    <property type="entry name" value="TAIL-SPECIFIC PROTEASE"/>
    <property type="match status" value="1"/>
</dbReference>
<dbReference type="SUPFAM" id="SSF50156">
    <property type="entry name" value="PDZ domain-like"/>
    <property type="match status" value="1"/>
</dbReference>
<accession>A0A1F5WDI8</accession>
<evidence type="ECO:0000313" key="3">
    <source>
        <dbReference type="Proteomes" id="UP000178406"/>
    </source>
</evidence>
<dbReference type="InterPro" id="IPR001478">
    <property type="entry name" value="PDZ"/>
</dbReference>
<dbReference type="Pfam" id="PF03572">
    <property type="entry name" value="Peptidase_S41"/>
    <property type="match status" value="1"/>
</dbReference>
<dbReference type="SMART" id="SM00228">
    <property type="entry name" value="PDZ"/>
    <property type="match status" value="1"/>
</dbReference>
<comment type="caution">
    <text evidence="2">The sequence shown here is derived from an EMBL/GenBank/DDBJ whole genome shotgun (WGS) entry which is preliminary data.</text>
</comment>
<dbReference type="Gene3D" id="3.90.226.10">
    <property type="entry name" value="2-enoyl-CoA Hydratase, Chain A, domain 1"/>
    <property type="match status" value="1"/>
</dbReference>
<dbReference type="PANTHER" id="PTHR32060:SF22">
    <property type="entry name" value="CARBOXYL-TERMINAL-PROCESSING PEPTIDASE 3, CHLOROPLASTIC"/>
    <property type="match status" value="1"/>
</dbReference>
<evidence type="ECO:0000259" key="1">
    <source>
        <dbReference type="PROSITE" id="PS50106"/>
    </source>
</evidence>
<dbReference type="SMART" id="SM00245">
    <property type="entry name" value="TSPc"/>
    <property type="match status" value="1"/>
</dbReference>
<dbReference type="EMBL" id="MFHQ01000038">
    <property type="protein sequence ID" value="OGF73663.1"/>
    <property type="molecule type" value="Genomic_DNA"/>
</dbReference>
<dbReference type="GO" id="GO:0004175">
    <property type="term" value="F:endopeptidase activity"/>
    <property type="evidence" value="ECO:0007669"/>
    <property type="project" value="TreeGrafter"/>
</dbReference>
<dbReference type="GO" id="GO:0008236">
    <property type="term" value="F:serine-type peptidase activity"/>
    <property type="evidence" value="ECO:0007669"/>
    <property type="project" value="InterPro"/>
</dbReference>
<dbReference type="InterPro" id="IPR029045">
    <property type="entry name" value="ClpP/crotonase-like_dom_sf"/>
</dbReference>
<dbReference type="GO" id="GO:0006508">
    <property type="term" value="P:proteolysis"/>
    <property type="evidence" value="ECO:0007669"/>
    <property type="project" value="InterPro"/>
</dbReference>
<name>A0A1F5WDI8_9BACT</name>
<dbReference type="SUPFAM" id="SSF52096">
    <property type="entry name" value="ClpP/crotonase"/>
    <property type="match status" value="1"/>
</dbReference>
<dbReference type="InterPro" id="IPR005151">
    <property type="entry name" value="Tail-specific_protease"/>
</dbReference>
<proteinExistence type="predicted"/>
<dbReference type="Gene3D" id="2.30.42.10">
    <property type="match status" value="1"/>
</dbReference>
<dbReference type="PROSITE" id="PS50106">
    <property type="entry name" value="PDZ"/>
    <property type="match status" value="1"/>
</dbReference>
<dbReference type="Proteomes" id="UP000178406">
    <property type="component" value="Unassembled WGS sequence"/>
</dbReference>
<protein>
    <recommendedName>
        <fullName evidence="1">PDZ domain-containing protein</fullName>
    </recommendedName>
</protein>
<sequence length="422" mass="47325">MRPRVVLTIASIFCFLGFRGVGNAEPLPGSLFEFDQYKDAMWKAVASEPCLSDIVETCDTARAEMIYWLHALHLFQYPLSEFCDVLDQKKSKTNGEILRMFDPFSRFAQRQPARNSQGKIGAMIHQVSGGTFVLFVSKDGPAQKAGLRSYDQIVKINGRPTASTISGVLEQLRGATGTRVAVTLLRDGVLISKTIQRSAWDQEFEFAVIGQVGYLRLYNFEKPQALLDLNRTAFRKFLEKDIRAIILDFRGNPGGTINMAMLFLGFFQTRGTAFWFREPFSKNWFEGRSAGDTGNLLFAGVPLVVLVDQYTYSSAEMVAGSLRANRNAKIIGRNTGGKWAATVSIINHEGRLFYLTTEEWYLPDGRSVRFGGISPDIYTHPNDCKNAPQQPTFRDSSRSAYYLQDCDISFAYSFLLSSGQIK</sequence>
<evidence type="ECO:0000313" key="2">
    <source>
        <dbReference type="EMBL" id="OGF73663.1"/>
    </source>
</evidence>
<organism evidence="2 3">
    <name type="scientific">Candidatus Giovannonibacteria bacterium RIFCSPHIGHO2_02_FULL_46_20</name>
    <dbReference type="NCBI Taxonomy" id="1798338"/>
    <lineage>
        <taxon>Bacteria</taxon>
        <taxon>Candidatus Giovannoniibacteriota</taxon>
    </lineage>
</organism>
<dbReference type="InterPro" id="IPR036034">
    <property type="entry name" value="PDZ_sf"/>
</dbReference>